<feature type="region of interest" description="Disordered" evidence="1">
    <location>
        <begin position="108"/>
        <end position="159"/>
    </location>
</feature>
<dbReference type="AlphaFoldDB" id="A0A4P9W277"/>
<keyword evidence="3" id="KW-1185">Reference proteome</keyword>
<dbReference type="EMBL" id="KZ998300">
    <property type="protein sequence ID" value="RKO86319.1"/>
    <property type="molecule type" value="Genomic_DNA"/>
</dbReference>
<dbReference type="PANTHER" id="PTHR48125:SF10">
    <property type="entry name" value="OS12G0136300 PROTEIN"/>
    <property type="match status" value="1"/>
</dbReference>
<dbReference type="PANTHER" id="PTHR48125">
    <property type="entry name" value="LP07818P1"/>
    <property type="match status" value="1"/>
</dbReference>
<protein>
    <submittedName>
        <fullName evidence="2">Uncharacterized protein</fullName>
    </submittedName>
</protein>
<evidence type="ECO:0000256" key="1">
    <source>
        <dbReference type="SAM" id="MobiDB-lite"/>
    </source>
</evidence>
<name>A0A4P9W277_9FUNG</name>
<sequence>MDAAIFRMTVSRYPDKRGDESTTWTSAKDFAHSNPFFNYLENLISKGRADTGVLPKPFYYQTTVHPEVGRSEFVSLVDGREDNQDVPFWPHLIPDVDVIIGVDSTVPTSDSAFTSPSPRSPPPPTNSWPKASPASAATTPHPPSSSGSPTASSHAPRTTALPIRILPAGGRGLYWGRERDVYHLAHWGARLAFGRIAGSRVGLVDVGTIHYGSVCFVPFVYMCVLVEKKNIDRGTEELGPLPAAFRRYLYLVHPQMGPAGVSSCQPSARFPPPLLTPSKCVEIALAAALGWPSQEPHAAYIRSKSRKGDERKEKDHAMAVFGLVRVADEISNKDEVLDSDPAAASIPAGGTSLIMDTGGTCHISDDSLLVYNRCLPPRPRRAALRGGAPLAARESWVASLLPALAAPARVNHALASVTSAVVDSSTSSLASGVWHERRAAPSWVASCLCHVRFGYAGDTATAALTAGTAAGISAAASAMRLSSDPCSVFLATKATALP</sequence>
<feature type="compositionally biased region" description="Low complexity" evidence="1">
    <location>
        <begin position="127"/>
        <end position="156"/>
    </location>
</feature>
<dbReference type="InterPro" id="IPR016035">
    <property type="entry name" value="Acyl_Trfase/lysoPLipase"/>
</dbReference>
<gene>
    <name evidence="2" type="ORF">BDK51DRAFT_50713</name>
</gene>
<accession>A0A4P9W277</accession>
<dbReference type="SUPFAM" id="SSF52151">
    <property type="entry name" value="FabD/lysophospholipase-like"/>
    <property type="match status" value="1"/>
</dbReference>
<proteinExistence type="predicted"/>
<evidence type="ECO:0000313" key="2">
    <source>
        <dbReference type="EMBL" id="RKO86319.1"/>
    </source>
</evidence>
<evidence type="ECO:0000313" key="3">
    <source>
        <dbReference type="Proteomes" id="UP000269721"/>
    </source>
</evidence>
<organism evidence="2 3">
    <name type="scientific">Blyttiomyces helicus</name>
    <dbReference type="NCBI Taxonomy" id="388810"/>
    <lineage>
        <taxon>Eukaryota</taxon>
        <taxon>Fungi</taxon>
        <taxon>Fungi incertae sedis</taxon>
        <taxon>Chytridiomycota</taxon>
        <taxon>Chytridiomycota incertae sedis</taxon>
        <taxon>Chytridiomycetes</taxon>
        <taxon>Chytridiomycetes incertae sedis</taxon>
        <taxon>Blyttiomyces</taxon>
    </lineage>
</organism>
<dbReference type="Proteomes" id="UP000269721">
    <property type="component" value="Unassembled WGS sequence"/>
</dbReference>
<reference evidence="3" key="1">
    <citation type="journal article" date="2018" name="Nat. Microbiol.">
        <title>Leveraging single-cell genomics to expand the fungal tree of life.</title>
        <authorList>
            <person name="Ahrendt S.R."/>
            <person name="Quandt C.A."/>
            <person name="Ciobanu D."/>
            <person name="Clum A."/>
            <person name="Salamov A."/>
            <person name="Andreopoulos B."/>
            <person name="Cheng J.F."/>
            <person name="Woyke T."/>
            <person name="Pelin A."/>
            <person name="Henrissat B."/>
            <person name="Reynolds N.K."/>
            <person name="Benny G.L."/>
            <person name="Smith M.E."/>
            <person name="James T.Y."/>
            <person name="Grigoriev I.V."/>
        </authorList>
    </citation>
    <scope>NUCLEOTIDE SEQUENCE [LARGE SCALE GENOMIC DNA]</scope>
</reference>
<dbReference type="OrthoDB" id="4084751at2759"/>